<dbReference type="PANTHER" id="PTHR13789:SF314">
    <property type="entry name" value="FAD-BINDING DOMAIN-CONTAINING PROTEIN"/>
    <property type="match status" value="1"/>
</dbReference>
<keyword evidence="4" id="KW-0560">Oxidoreductase</keyword>
<evidence type="ECO:0000256" key="2">
    <source>
        <dbReference type="ARBA" id="ARBA00022630"/>
    </source>
</evidence>
<dbReference type="InterPro" id="IPR050493">
    <property type="entry name" value="FAD-dep_Monooxygenase_BioMet"/>
</dbReference>
<keyword evidence="8" id="KW-1185">Reference proteome</keyword>
<feature type="domain" description="FAD-binding" evidence="6">
    <location>
        <begin position="14"/>
        <end position="375"/>
    </location>
</feature>
<accession>A0AAD7FEG6</accession>
<comment type="similarity">
    <text evidence="1">Belongs to the paxM FAD-dependent monooxygenase family.</text>
</comment>
<name>A0AAD7FEG6_9AGAR</name>
<evidence type="ECO:0000259" key="6">
    <source>
        <dbReference type="Pfam" id="PF01494"/>
    </source>
</evidence>
<dbReference type="SUPFAM" id="SSF54373">
    <property type="entry name" value="FAD-linked reductases, C-terminal domain"/>
    <property type="match status" value="1"/>
</dbReference>
<dbReference type="Pfam" id="PF01494">
    <property type="entry name" value="FAD_binding_3"/>
    <property type="match status" value="1"/>
</dbReference>
<keyword evidence="5" id="KW-0503">Monooxygenase</keyword>
<dbReference type="AlphaFoldDB" id="A0AAD7FEG6"/>
<dbReference type="Proteomes" id="UP001221142">
    <property type="component" value="Unassembled WGS sequence"/>
</dbReference>
<dbReference type="PRINTS" id="PR00420">
    <property type="entry name" value="RNGMNOXGNASE"/>
</dbReference>
<gene>
    <name evidence="7" type="ORF">FB45DRAFT_1110957</name>
</gene>
<comment type="caution">
    <text evidence="7">The sequence shown here is derived from an EMBL/GenBank/DDBJ whole genome shotgun (WGS) entry which is preliminary data.</text>
</comment>
<dbReference type="InterPro" id="IPR036188">
    <property type="entry name" value="FAD/NAD-bd_sf"/>
</dbReference>
<dbReference type="SUPFAM" id="SSF51905">
    <property type="entry name" value="FAD/NAD(P)-binding domain"/>
    <property type="match status" value="1"/>
</dbReference>
<keyword evidence="3" id="KW-0274">FAD</keyword>
<reference evidence="7" key="1">
    <citation type="submission" date="2023-03" db="EMBL/GenBank/DDBJ databases">
        <title>Massive genome expansion in bonnet fungi (Mycena s.s.) driven by repeated elements and novel gene families across ecological guilds.</title>
        <authorList>
            <consortium name="Lawrence Berkeley National Laboratory"/>
            <person name="Harder C.B."/>
            <person name="Miyauchi S."/>
            <person name="Viragh M."/>
            <person name="Kuo A."/>
            <person name="Thoen E."/>
            <person name="Andreopoulos B."/>
            <person name="Lu D."/>
            <person name="Skrede I."/>
            <person name="Drula E."/>
            <person name="Henrissat B."/>
            <person name="Morin E."/>
            <person name="Kohler A."/>
            <person name="Barry K."/>
            <person name="LaButti K."/>
            <person name="Morin E."/>
            <person name="Salamov A."/>
            <person name="Lipzen A."/>
            <person name="Mereny Z."/>
            <person name="Hegedus B."/>
            <person name="Baldrian P."/>
            <person name="Stursova M."/>
            <person name="Weitz H."/>
            <person name="Taylor A."/>
            <person name="Grigoriev I.V."/>
            <person name="Nagy L.G."/>
            <person name="Martin F."/>
            <person name="Kauserud H."/>
        </authorList>
    </citation>
    <scope>NUCLEOTIDE SEQUENCE</scope>
    <source>
        <strain evidence="7">9284</strain>
    </source>
</reference>
<evidence type="ECO:0000313" key="8">
    <source>
        <dbReference type="Proteomes" id="UP001221142"/>
    </source>
</evidence>
<evidence type="ECO:0000256" key="1">
    <source>
        <dbReference type="ARBA" id="ARBA00007992"/>
    </source>
</evidence>
<dbReference type="GO" id="GO:0071949">
    <property type="term" value="F:FAD binding"/>
    <property type="evidence" value="ECO:0007669"/>
    <property type="project" value="InterPro"/>
</dbReference>
<proteinExistence type="inferred from homology"/>
<keyword evidence="2" id="KW-0285">Flavoprotein</keyword>
<sequence>MQPQVTPPRPSPLKVSVVGAGLGGLTAALGLRRNRHSVQIFEASQIKTETAAGLGIQTNPLRVLRAFGFSKDNLECNANEGVTVFDAETGLGSAHPWSGHKNVHDPELRSVMCHRSDLHDELKRLAMGEGRGLPVQLHLDSKVVACEPESGCITLANGETIAADLVIAADGLHSNKKQSTIRTSIVGYPVKAPLSGYTCFRFLLDASSLPDIGPDLAWLTDSGVPGPRAIFWKTKSFKLLFVYPVRNGALINVAAFFEDADQLESGKPGSATREEVLEIFRDAQPKFLRLMDLPLVGPIAKWPLRAVPVLPTWIRGRAALLGDAAHGTLPLLGQGAAMAIEDAGVLSALLPFGTKAEDIPARLEAYQQLRKARGEFINIESIEQATVPQKRGFFSRFAILTYIDPAAEMQALLFEYDAIQVGQDYLKEYFNGDCDFE</sequence>
<dbReference type="EMBL" id="JARKIF010000027">
    <property type="protein sequence ID" value="KAJ7614010.1"/>
    <property type="molecule type" value="Genomic_DNA"/>
</dbReference>
<dbReference type="PANTHER" id="PTHR13789">
    <property type="entry name" value="MONOOXYGENASE"/>
    <property type="match status" value="1"/>
</dbReference>
<dbReference type="Gene3D" id="3.50.50.60">
    <property type="entry name" value="FAD/NAD(P)-binding domain"/>
    <property type="match status" value="1"/>
</dbReference>
<organism evidence="7 8">
    <name type="scientific">Roridomyces roridus</name>
    <dbReference type="NCBI Taxonomy" id="1738132"/>
    <lineage>
        <taxon>Eukaryota</taxon>
        <taxon>Fungi</taxon>
        <taxon>Dikarya</taxon>
        <taxon>Basidiomycota</taxon>
        <taxon>Agaricomycotina</taxon>
        <taxon>Agaricomycetes</taxon>
        <taxon>Agaricomycetidae</taxon>
        <taxon>Agaricales</taxon>
        <taxon>Marasmiineae</taxon>
        <taxon>Mycenaceae</taxon>
        <taxon>Roridomyces</taxon>
    </lineage>
</organism>
<dbReference type="GO" id="GO:0004497">
    <property type="term" value="F:monooxygenase activity"/>
    <property type="evidence" value="ECO:0007669"/>
    <property type="project" value="UniProtKB-KW"/>
</dbReference>
<evidence type="ECO:0000256" key="5">
    <source>
        <dbReference type="ARBA" id="ARBA00023033"/>
    </source>
</evidence>
<evidence type="ECO:0000313" key="7">
    <source>
        <dbReference type="EMBL" id="KAJ7614010.1"/>
    </source>
</evidence>
<protein>
    <submittedName>
        <fullName evidence="7">FAD/NAD(P)-binding domain-containing protein</fullName>
    </submittedName>
</protein>
<evidence type="ECO:0000256" key="3">
    <source>
        <dbReference type="ARBA" id="ARBA00022827"/>
    </source>
</evidence>
<dbReference type="InterPro" id="IPR002938">
    <property type="entry name" value="FAD-bd"/>
</dbReference>
<evidence type="ECO:0000256" key="4">
    <source>
        <dbReference type="ARBA" id="ARBA00023002"/>
    </source>
</evidence>